<keyword evidence="3" id="KW-1185">Reference proteome</keyword>
<dbReference type="Pfam" id="PF06207">
    <property type="entry name" value="DUF1002"/>
    <property type="match status" value="1"/>
</dbReference>
<dbReference type="EMBL" id="CAJEWE010000010">
    <property type="protein sequence ID" value="CAD2077657.1"/>
    <property type="molecule type" value="Genomic_DNA"/>
</dbReference>
<keyword evidence="1" id="KW-0732">Signal</keyword>
<dbReference type="InterPro" id="IPR009343">
    <property type="entry name" value="DUF1002"/>
</dbReference>
<feature type="chain" id="PRO_5038779137" description="DUF1002 domain-containing protein" evidence="1">
    <location>
        <begin position="21"/>
        <end position="325"/>
    </location>
</feature>
<feature type="signal peptide" evidence="1">
    <location>
        <begin position="1"/>
        <end position="20"/>
    </location>
</feature>
<evidence type="ECO:0000313" key="3">
    <source>
        <dbReference type="Proteomes" id="UP000521032"/>
    </source>
</evidence>
<proteinExistence type="predicted"/>
<dbReference type="RefSeq" id="WP_186088061.1">
    <property type="nucleotide sequence ID" value="NZ_BMDB01000001.1"/>
</dbReference>
<dbReference type="Proteomes" id="UP000521032">
    <property type="component" value="Unassembled WGS sequence"/>
</dbReference>
<protein>
    <recommendedName>
        <fullName evidence="4">DUF1002 domain-containing protein</fullName>
    </recommendedName>
</protein>
<comment type="caution">
    <text evidence="2">The sequence shown here is derived from an EMBL/GenBank/DDBJ whole genome shotgun (WGS) entry which is preliminary data.</text>
</comment>
<dbReference type="AlphaFoldDB" id="A0A6V7RI29"/>
<evidence type="ECO:0000256" key="1">
    <source>
        <dbReference type="SAM" id="SignalP"/>
    </source>
</evidence>
<sequence length="325" mass="36082">MKKLLYVLMAVFTLSLFTNNKTEAAAVWDEAVTIYGAGLEYDEETRNSVAKLLNATDKDKTDYVYGQDTERYIGVRYDDTILFSSIRIIEKTSGGLNININETQGEITQISKETYQNALLTAGITDADVTIAAPHDVTGESALTGIYKAYEVQGEPIPEDRTRNAQDELHTITDITDENANKEGYSQEQLNKAITEIKITVINIINEGTDITEDDVRKIVDEKLAENGLEDVVTEDQKNRIIILIMNIKDSGVFTGETAEKILDSGKSFIGDITSSDAYKDAKEKAKELGKDIKDYANSEEGQGIWNSIKSFFQKIVDAIVGLFK</sequence>
<evidence type="ECO:0008006" key="4">
    <source>
        <dbReference type="Google" id="ProtNLM"/>
    </source>
</evidence>
<accession>A0A6V7RI29</accession>
<name>A0A6V7RI29_9BACL</name>
<gene>
    <name evidence="2" type="primary">ypuA</name>
    <name evidence="2" type="ORF">JEOSCH030_01358</name>
</gene>
<reference evidence="2 3" key="1">
    <citation type="submission" date="2020-07" db="EMBL/GenBank/DDBJ databases">
        <authorList>
            <person name="Criscuolo A."/>
        </authorList>
    </citation>
    <scope>NUCLEOTIDE SEQUENCE [LARGE SCALE GENOMIC DNA]</scope>
    <source>
        <strain evidence="3">CIP 111030</strain>
    </source>
</reference>
<organism evidence="2 3">
    <name type="scientific">Phocicoccus schoeneichii</name>
    <dbReference type="NCBI Taxonomy" id="1812261"/>
    <lineage>
        <taxon>Bacteria</taxon>
        <taxon>Bacillati</taxon>
        <taxon>Bacillota</taxon>
        <taxon>Bacilli</taxon>
        <taxon>Bacillales</taxon>
        <taxon>Salinicoccaceae</taxon>
        <taxon>Phocicoccus</taxon>
    </lineage>
</organism>
<evidence type="ECO:0000313" key="2">
    <source>
        <dbReference type="EMBL" id="CAD2077657.1"/>
    </source>
</evidence>